<proteinExistence type="predicted"/>
<protein>
    <submittedName>
        <fullName evidence="1">Uncharacterized protein</fullName>
    </submittedName>
</protein>
<accession>A0A644VY67</accession>
<dbReference type="EMBL" id="VSSQ01000506">
    <property type="protein sequence ID" value="MPL96361.1"/>
    <property type="molecule type" value="Genomic_DNA"/>
</dbReference>
<reference evidence="1" key="1">
    <citation type="submission" date="2019-08" db="EMBL/GenBank/DDBJ databases">
        <authorList>
            <person name="Kucharzyk K."/>
            <person name="Murdoch R.W."/>
            <person name="Higgins S."/>
            <person name="Loffler F."/>
        </authorList>
    </citation>
    <scope>NUCLEOTIDE SEQUENCE</scope>
</reference>
<evidence type="ECO:0000313" key="1">
    <source>
        <dbReference type="EMBL" id="MPL96361.1"/>
    </source>
</evidence>
<gene>
    <name evidence="1" type="ORF">SDC9_42539</name>
</gene>
<sequence length="310" mass="33935">MHKLFVALILVCGLACGIPAAAADLYQQSQASWKGQAKEVVGREYKFLVDPAKTNADMAAAFKDIWMKAKNVAASMGVTVTEREKKPFELSPTVKTFFDTPTMDLWKKGYLIRVTTNFKNGYPVSPLRVVVKSLNAPFAKVLGAKLETRGVAGKVSAEDNVCIGKDGQLASYVEKGVNFTLGRAELGDMNLAQFGAYMPELLKLGLPADTKLYAFPAFGVRCRPGYIKLDGLEQPLAVSMEAWSRTEGGAPFVYDYSFGYDGDFSQQAEAHKAGEGFMLALYKKLGDSLGVQNAWRWNGSKVRMLLNQPL</sequence>
<comment type="caution">
    <text evidence="1">The sequence shown here is derived from an EMBL/GenBank/DDBJ whole genome shotgun (WGS) entry which is preliminary data.</text>
</comment>
<dbReference type="AlphaFoldDB" id="A0A644VY67"/>
<name>A0A644VY67_9ZZZZ</name>
<organism evidence="1">
    <name type="scientific">bioreactor metagenome</name>
    <dbReference type="NCBI Taxonomy" id="1076179"/>
    <lineage>
        <taxon>unclassified sequences</taxon>
        <taxon>metagenomes</taxon>
        <taxon>ecological metagenomes</taxon>
    </lineage>
</organism>